<feature type="transmembrane region" description="Helical" evidence="1">
    <location>
        <begin position="108"/>
        <end position="126"/>
    </location>
</feature>
<proteinExistence type="predicted"/>
<feature type="transmembrane region" description="Helical" evidence="1">
    <location>
        <begin position="325"/>
        <end position="346"/>
    </location>
</feature>
<feature type="transmembrane region" description="Helical" evidence="1">
    <location>
        <begin position="301"/>
        <end position="319"/>
    </location>
</feature>
<dbReference type="RefSeq" id="WP_243799806.1">
    <property type="nucleotide sequence ID" value="NZ_CP094669.1"/>
</dbReference>
<feature type="transmembrane region" description="Helical" evidence="1">
    <location>
        <begin position="182"/>
        <end position="207"/>
    </location>
</feature>
<feature type="transmembrane region" description="Helical" evidence="1">
    <location>
        <begin position="160"/>
        <end position="176"/>
    </location>
</feature>
<keyword evidence="1" id="KW-0812">Transmembrane</keyword>
<feature type="transmembrane region" description="Helical" evidence="1">
    <location>
        <begin position="132"/>
        <end position="153"/>
    </location>
</feature>
<gene>
    <name evidence="2" type="ORF">MTX78_03075</name>
</gene>
<dbReference type="EMBL" id="CP094669">
    <property type="protein sequence ID" value="UOG75582.1"/>
    <property type="molecule type" value="Genomic_DNA"/>
</dbReference>
<keyword evidence="3" id="KW-1185">Reference proteome</keyword>
<name>A0ABY4D0L7_9BACT</name>
<evidence type="ECO:0000313" key="2">
    <source>
        <dbReference type="EMBL" id="UOG75582.1"/>
    </source>
</evidence>
<keyword evidence="1" id="KW-0472">Membrane</keyword>
<accession>A0ABY4D0L7</accession>
<feature type="transmembrane region" description="Helical" evidence="1">
    <location>
        <begin position="270"/>
        <end position="289"/>
    </location>
</feature>
<evidence type="ECO:0000313" key="3">
    <source>
        <dbReference type="Proteomes" id="UP000831113"/>
    </source>
</evidence>
<protein>
    <recommendedName>
        <fullName evidence="4">DUF2029 domain-containing protein</fullName>
    </recommendedName>
</protein>
<organism evidence="2 3">
    <name type="scientific">Hymenobacter tibetensis</name>
    <dbReference type="NCBI Taxonomy" id="497967"/>
    <lineage>
        <taxon>Bacteria</taxon>
        <taxon>Pseudomonadati</taxon>
        <taxon>Bacteroidota</taxon>
        <taxon>Cytophagia</taxon>
        <taxon>Cytophagales</taxon>
        <taxon>Hymenobacteraceae</taxon>
        <taxon>Hymenobacter</taxon>
    </lineage>
</organism>
<evidence type="ECO:0008006" key="4">
    <source>
        <dbReference type="Google" id="ProtNLM"/>
    </source>
</evidence>
<feature type="transmembrane region" description="Helical" evidence="1">
    <location>
        <begin position="24"/>
        <end position="45"/>
    </location>
</feature>
<keyword evidence="1" id="KW-1133">Transmembrane helix</keyword>
<evidence type="ECO:0000256" key="1">
    <source>
        <dbReference type="SAM" id="Phobius"/>
    </source>
</evidence>
<dbReference type="Proteomes" id="UP000831113">
    <property type="component" value="Chromosome"/>
</dbReference>
<feature type="transmembrane region" description="Helical" evidence="1">
    <location>
        <begin position="219"/>
        <end position="236"/>
    </location>
</feature>
<sequence>MFFQVLKLLVVFGTMGISRWRELVLVYLLALGVLAGPAYTMYVHYDFSHSLDTRSYLQIARGEFKGVSITRRYRVLVPTVAAAVAWPLEQVYTRIWPHRATTDWPLRLAFYLVNTLLMAAAAVVIYETCRLYGASPAAAALAVVAVLCSRWVVYISGLPLVDSLYVLLFALAFYAARSGSKAALITVLLLGMLAKESFVFLVPWLFLFGRRALNWPAQVAWLAVGGVLAFGVRHWIDTRIGAPAAESVQNALDHFENITYSLRRLLSVKGAGEIFSVFGFFWLALLVGWRKKQRASWTTPLGNAGAAFVAVVVVHMFLSGDLGRMGFLAAPVFAVAFALVVTQVLAPKQLPTETPPPTT</sequence>
<reference evidence="2 3" key="1">
    <citation type="submission" date="2022-03" db="EMBL/GenBank/DDBJ databases">
        <title>Hymenobactersp. isolated from the air.</title>
        <authorList>
            <person name="Won M."/>
            <person name="Kwon S.-W."/>
        </authorList>
    </citation>
    <scope>NUCLEOTIDE SEQUENCE [LARGE SCALE GENOMIC DNA]</scope>
    <source>
        <strain evidence="2 3">KACC 21982</strain>
    </source>
</reference>